<keyword evidence="3" id="KW-1185">Reference proteome</keyword>
<dbReference type="PROSITE" id="PS51371">
    <property type="entry name" value="CBS"/>
    <property type="match status" value="2"/>
</dbReference>
<protein>
    <submittedName>
        <fullName evidence="2">CBS domain-containing protein</fullName>
    </submittedName>
</protein>
<accession>A0A2S5T4P3</accession>
<keyword evidence="1" id="KW-0129">CBS domain</keyword>
<dbReference type="CDD" id="cd04622">
    <property type="entry name" value="CBS_pair_HRP1_like"/>
    <property type="match status" value="1"/>
</dbReference>
<dbReference type="InterPro" id="IPR000644">
    <property type="entry name" value="CBS_dom"/>
</dbReference>
<dbReference type="Pfam" id="PF00571">
    <property type="entry name" value="CBS"/>
    <property type="match status" value="2"/>
</dbReference>
<dbReference type="PANTHER" id="PTHR43080:SF2">
    <property type="entry name" value="CBS DOMAIN-CONTAINING PROTEIN"/>
    <property type="match status" value="1"/>
</dbReference>
<dbReference type="Gene3D" id="3.10.580.10">
    <property type="entry name" value="CBS-domain"/>
    <property type="match status" value="1"/>
</dbReference>
<dbReference type="InterPro" id="IPR046342">
    <property type="entry name" value="CBS_dom_sf"/>
</dbReference>
<dbReference type="AlphaFoldDB" id="A0A2S5T4P3"/>
<reference evidence="2 3" key="1">
    <citation type="submission" date="2018-02" db="EMBL/GenBank/DDBJ databases">
        <title>Reclassifiation of [Polyangium] brachysporum DSM 7029 as Guopingzhaonella breviflexa gen. nov., sp. nov., a member of the family Comamonadaceae.</title>
        <authorList>
            <person name="Tang B."/>
        </authorList>
    </citation>
    <scope>NUCLEOTIDE SEQUENCE [LARGE SCALE GENOMIC DNA]</scope>
    <source>
        <strain evidence="2 3">DSM 15344</strain>
    </source>
</reference>
<gene>
    <name evidence="2" type="ORF">C1702_08780</name>
</gene>
<evidence type="ECO:0000256" key="1">
    <source>
        <dbReference type="ARBA" id="ARBA00023122"/>
    </source>
</evidence>
<dbReference type="InterPro" id="IPR051257">
    <property type="entry name" value="Diverse_CBS-Domain"/>
</dbReference>
<comment type="caution">
    <text evidence="2">The sequence shown here is derived from an EMBL/GenBank/DDBJ whole genome shotgun (WGS) entry which is preliminary data.</text>
</comment>
<name>A0A2S5T4P3_9BURK</name>
<dbReference type="EMBL" id="PSNY01000008">
    <property type="protein sequence ID" value="PPE69951.1"/>
    <property type="molecule type" value="Genomic_DNA"/>
</dbReference>
<evidence type="ECO:0000313" key="2">
    <source>
        <dbReference type="EMBL" id="PPE69951.1"/>
    </source>
</evidence>
<dbReference type="SUPFAM" id="SSF54631">
    <property type="entry name" value="CBS-domain pair"/>
    <property type="match status" value="1"/>
</dbReference>
<dbReference type="PANTHER" id="PTHR43080">
    <property type="entry name" value="CBS DOMAIN-CONTAINING PROTEIN CBSX3, MITOCHONDRIAL"/>
    <property type="match status" value="1"/>
</dbReference>
<evidence type="ECO:0000313" key="3">
    <source>
        <dbReference type="Proteomes" id="UP000239406"/>
    </source>
</evidence>
<dbReference type="RefSeq" id="WP_104357318.1">
    <property type="nucleotide sequence ID" value="NZ_CP064338.1"/>
</dbReference>
<proteinExistence type="predicted"/>
<dbReference type="Proteomes" id="UP000239406">
    <property type="component" value="Unassembled WGS sequence"/>
</dbReference>
<dbReference type="SMART" id="SM00116">
    <property type="entry name" value="CBS"/>
    <property type="match status" value="2"/>
</dbReference>
<organism evidence="2 3">
    <name type="scientific">Caldimonas thermodepolymerans</name>
    <dbReference type="NCBI Taxonomy" id="215580"/>
    <lineage>
        <taxon>Bacteria</taxon>
        <taxon>Pseudomonadati</taxon>
        <taxon>Pseudomonadota</taxon>
        <taxon>Betaproteobacteria</taxon>
        <taxon>Burkholderiales</taxon>
        <taxon>Sphaerotilaceae</taxon>
        <taxon>Caldimonas</taxon>
    </lineage>
</organism>
<sequence>MTLRVMDVMTRGAQATAPADSLRRAAQAMDDLNVGALPVCRRSRVVGIVTDRDIVVRAVAQARPADVTTVQDVMTTDVRCCYEDQSLDDAIEAMRRHQVRRLPVLDRQHLLVGIVSLGDIATKGGHAAAAVLLADVSQPCEPDLDHAAIRPAHAPRQPGDPLATPTRR</sequence>